<dbReference type="Proteomes" id="UP000822688">
    <property type="component" value="Chromosome 9"/>
</dbReference>
<feature type="domain" description="EXS" evidence="7">
    <location>
        <begin position="654"/>
        <end position="847"/>
    </location>
</feature>
<dbReference type="PROSITE" id="PS51382">
    <property type="entry name" value="SPX"/>
    <property type="match status" value="1"/>
</dbReference>
<dbReference type="GO" id="GO:0016036">
    <property type="term" value="P:cellular response to phosphate starvation"/>
    <property type="evidence" value="ECO:0007669"/>
    <property type="project" value="TreeGrafter"/>
</dbReference>
<gene>
    <name evidence="9" type="ORF">KC19_9G107300</name>
</gene>
<comment type="subcellular location">
    <subcellularLocation>
        <location evidence="1">Membrane</location>
        <topology evidence="1">Multi-pass membrane protein</topology>
    </subcellularLocation>
</comment>
<dbReference type="InterPro" id="IPR004331">
    <property type="entry name" value="SPX_dom"/>
</dbReference>
<keyword evidence="5 6" id="KW-0472">Membrane</keyword>
<dbReference type="PANTHER" id="PTHR10783">
    <property type="entry name" value="XENOTROPIC AND POLYTROPIC RETROVIRUS RECEPTOR 1-RELATED"/>
    <property type="match status" value="1"/>
</dbReference>
<evidence type="ECO:0000256" key="4">
    <source>
        <dbReference type="ARBA" id="ARBA00022989"/>
    </source>
</evidence>
<dbReference type="GO" id="GO:0006817">
    <property type="term" value="P:phosphate ion transport"/>
    <property type="evidence" value="ECO:0007669"/>
    <property type="project" value="TreeGrafter"/>
</dbReference>
<keyword evidence="4 6" id="KW-1133">Transmembrane helix</keyword>
<feature type="domain" description="SPX" evidence="8">
    <location>
        <begin position="2"/>
        <end position="378"/>
    </location>
</feature>
<feature type="transmembrane region" description="Helical" evidence="6">
    <location>
        <begin position="431"/>
        <end position="451"/>
    </location>
</feature>
<evidence type="ECO:0000256" key="6">
    <source>
        <dbReference type="SAM" id="Phobius"/>
    </source>
</evidence>
<accession>A0A8T0GSR8</accession>
<feature type="transmembrane region" description="Helical" evidence="6">
    <location>
        <begin position="722"/>
        <end position="748"/>
    </location>
</feature>
<evidence type="ECO:0000259" key="8">
    <source>
        <dbReference type="PROSITE" id="PS51382"/>
    </source>
</evidence>
<feature type="transmembrane region" description="Helical" evidence="6">
    <location>
        <begin position="517"/>
        <end position="543"/>
    </location>
</feature>
<keyword evidence="3 6" id="KW-0812">Transmembrane</keyword>
<comment type="similarity">
    <text evidence="2">Belongs to the SYG1 (TC 2.A.94) family.</text>
</comment>
<dbReference type="GO" id="GO:0005886">
    <property type="term" value="C:plasma membrane"/>
    <property type="evidence" value="ECO:0007669"/>
    <property type="project" value="TreeGrafter"/>
</dbReference>
<reference evidence="9" key="1">
    <citation type="submission" date="2020-06" db="EMBL/GenBank/DDBJ databases">
        <title>WGS assembly of Ceratodon purpureus strain R40.</title>
        <authorList>
            <person name="Carey S.B."/>
            <person name="Jenkins J."/>
            <person name="Shu S."/>
            <person name="Lovell J.T."/>
            <person name="Sreedasyam A."/>
            <person name="Maumus F."/>
            <person name="Tiley G.P."/>
            <person name="Fernandez-Pozo N."/>
            <person name="Barry K."/>
            <person name="Chen C."/>
            <person name="Wang M."/>
            <person name="Lipzen A."/>
            <person name="Daum C."/>
            <person name="Saski C.A."/>
            <person name="Payton A.C."/>
            <person name="Mcbreen J.C."/>
            <person name="Conrad R.E."/>
            <person name="Kollar L.M."/>
            <person name="Olsson S."/>
            <person name="Huttunen S."/>
            <person name="Landis J.B."/>
            <person name="Wickett N.J."/>
            <person name="Johnson M.G."/>
            <person name="Rensing S.A."/>
            <person name="Grimwood J."/>
            <person name="Schmutz J."/>
            <person name="Mcdaniel S.F."/>
        </authorList>
    </citation>
    <scope>NUCLEOTIDE SEQUENCE</scope>
    <source>
        <strain evidence="9">R40</strain>
    </source>
</reference>
<evidence type="ECO:0008006" key="11">
    <source>
        <dbReference type="Google" id="ProtNLM"/>
    </source>
</evidence>
<evidence type="ECO:0000259" key="7">
    <source>
        <dbReference type="PROSITE" id="PS51380"/>
    </source>
</evidence>
<comment type="caution">
    <text evidence="9">The sequence shown here is derived from an EMBL/GenBank/DDBJ whole genome shotgun (WGS) entry which is preliminary data.</text>
</comment>
<feature type="transmembrane region" description="Helical" evidence="6">
    <location>
        <begin position="563"/>
        <end position="583"/>
    </location>
</feature>
<evidence type="ECO:0000256" key="5">
    <source>
        <dbReference type="ARBA" id="ARBA00023136"/>
    </source>
</evidence>
<evidence type="ECO:0000256" key="1">
    <source>
        <dbReference type="ARBA" id="ARBA00004141"/>
    </source>
</evidence>
<dbReference type="InterPro" id="IPR004342">
    <property type="entry name" value="EXS_C"/>
</dbReference>
<dbReference type="GO" id="GO:0005802">
    <property type="term" value="C:trans-Golgi network"/>
    <property type="evidence" value="ECO:0007669"/>
    <property type="project" value="TreeGrafter"/>
</dbReference>
<evidence type="ECO:0000256" key="2">
    <source>
        <dbReference type="ARBA" id="ARBA00009665"/>
    </source>
</evidence>
<name>A0A8T0GSR8_CERPU</name>
<dbReference type="Pfam" id="PF03105">
    <property type="entry name" value="SPX"/>
    <property type="match status" value="1"/>
</dbReference>
<organism evidence="9 10">
    <name type="scientific">Ceratodon purpureus</name>
    <name type="common">Fire moss</name>
    <name type="synonym">Dicranum purpureum</name>
    <dbReference type="NCBI Taxonomy" id="3225"/>
    <lineage>
        <taxon>Eukaryota</taxon>
        <taxon>Viridiplantae</taxon>
        <taxon>Streptophyta</taxon>
        <taxon>Embryophyta</taxon>
        <taxon>Bryophyta</taxon>
        <taxon>Bryophytina</taxon>
        <taxon>Bryopsida</taxon>
        <taxon>Dicranidae</taxon>
        <taxon>Pseudoditrichales</taxon>
        <taxon>Ditrichaceae</taxon>
        <taxon>Ceratodon</taxon>
    </lineage>
</organism>
<keyword evidence="10" id="KW-1185">Reference proteome</keyword>
<sequence length="847" mass="96478">MVKFSKELQSQLVPEWQEAYCAYAELKNDLKRIQQHRTMGPTYTRSGTSLGILRSIASTKAANLTKTFTRTFSRAPSPRGRPDYMASLSVKPGVHSKDVIAINKRKTEDGDVYMTELREPISISPQDITYFARLDAQLTKVNKFYKKKETENIVRAGVLEKKMYELIHAQEAVARQGIPVEYATPLGPVKQDHDAHMTGHHMQNPKELSDELPLISEDTERSESFLMEASAPAGKHQEDDDDDGEIDDAISRYIVDQTASKNLKTGSAEHRSKESAASGSILKLRSAMKATSSVVPDPVDEDKELEYIRGDDDVESQKTYTQKELDEAKRLLRRAFVDFYRSLSLLSSYRSVNITAFAKITKKYDEITGWAIAPIYMKEVESSHFVTSKKIHKLATKVEDIYIKHFADGERKKAMAQLRPVRRQGTHRTTFFLGLFSGSSIALLISFFFLVSNPLALKKGGGMGYLNTVFPVFSTLMLVAIHMYFYGWNVYAWQRTRINYPFIFEFSPGTELRFREVLLLSTGFTTFLLAGMNIHIAVTLLTYQDPQVSPGVALAPSALNDTSTAADVIPLILVLTSLLALFFPFNILYRSSRKFFLGCFRRLVIAPLIKVKLSDFFLGDQFTSQVLVFRNLEYVTCYYSSGFFLTNEQDHVCKKNSVYQGFGYVVALLPYWWRFLQCLRRWIEEKDVHQRDNAAKYMSAIVAVGLRQAYTNYRKTPSEVPLLVLMIVASIVATIFTNYWDLCIDWGLLNKQSKNKWLRDKIILKNKSLYFIAMGTNSVLRLAWLATLIQAPVSLGLNQNAFDVCMAVLEILRRGIWNFFRIENEHLTNVGKYRAEKAVPLPFNDEL</sequence>
<dbReference type="EMBL" id="CM026430">
    <property type="protein sequence ID" value="KAG0561973.1"/>
    <property type="molecule type" value="Genomic_DNA"/>
</dbReference>
<dbReference type="PROSITE" id="PS51380">
    <property type="entry name" value="EXS"/>
    <property type="match status" value="1"/>
</dbReference>
<proteinExistence type="inferred from homology"/>
<evidence type="ECO:0000256" key="3">
    <source>
        <dbReference type="ARBA" id="ARBA00022692"/>
    </source>
</evidence>
<dbReference type="AlphaFoldDB" id="A0A8T0GSR8"/>
<evidence type="ECO:0000313" key="10">
    <source>
        <dbReference type="Proteomes" id="UP000822688"/>
    </source>
</evidence>
<dbReference type="PANTHER" id="PTHR10783:SF103">
    <property type="entry name" value="SOLUTE CARRIER FAMILY 53 MEMBER 1"/>
    <property type="match status" value="1"/>
</dbReference>
<dbReference type="Pfam" id="PF03124">
    <property type="entry name" value="EXS"/>
    <property type="match status" value="1"/>
</dbReference>
<dbReference type="GO" id="GO:0000822">
    <property type="term" value="F:inositol hexakisphosphate binding"/>
    <property type="evidence" value="ECO:0007669"/>
    <property type="project" value="TreeGrafter"/>
</dbReference>
<feature type="transmembrane region" description="Helical" evidence="6">
    <location>
        <begin position="463"/>
        <end position="487"/>
    </location>
</feature>
<evidence type="ECO:0000313" key="9">
    <source>
        <dbReference type="EMBL" id="KAG0561973.1"/>
    </source>
</evidence>
<protein>
    <recommendedName>
        <fullName evidence="11">Phosphate transporter PHO1</fullName>
    </recommendedName>
</protein>